<proteinExistence type="predicted"/>
<reference evidence="1 2" key="1">
    <citation type="journal article" date="2009" name="Genome Res.">
        <title>Comparative genomics of protoploid Saccharomycetaceae.</title>
        <authorList>
            <consortium name="The Genolevures Consortium"/>
            <person name="Souciet J.-L."/>
            <person name="Dujon B."/>
            <person name="Gaillardin C."/>
            <person name="Johnston M."/>
            <person name="Baret P.V."/>
            <person name="Cliften P."/>
            <person name="Sherman D.J."/>
            <person name="Weissenbach J."/>
            <person name="Westhof E."/>
            <person name="Wincker P."/>
            <person name="Jubin C."/>
            <person name="Poulain J."/>
            <person name="Barbe V."/>
            <person name="Segurens B."/>
            <person name="Artiguenave F."/>
            <person name="Anthouard V."/>
            <person name="Vacherie B."/>
            <person name="Val M.-E."/>
            <person name="Fulton R.S."/>
            <person name="Minx P."/>
            <person name="Wilson R."/>
            <person name="Durrens P."/>
            <person name="Jean G."/>
            <person name="Marck C."/>
            <person name="Martin T."/>
            <person name="Nikolski M."/>
            <person name="Rolland T."/>
            <person name="Seret M.-L."/>
            <person name="Casaregola S."/>
            <person name="Despons L."/>
            <person name="Fairhead C."/>
            <person name="Fischer G."/>
            <person name="Lafontaine I."/>
            <person name="Leh V."/>
            <person name="Lemaire M."/>
            <person name="de Montigny J."/>
            <person name="Neuveglise C."/>
            <person name="Thierry A."/>
            <person name="Blanc-Lenfle I."/>
            <person name="Bleykasten C."/>
            <person name="Diffels J."/>
            <person name="Fritsch E."/>
            <person name="Frangeul L."/>
            <person name="Goeffon A."/>
            <person name="Jauniaux N."/>
            <person name="Kachouri-Lafond R."/>
            <person name="Payen C."/>
            <person name="Potier S."/>
            <person name="Pribylova L."/>
            <person name="Ozanne C."/>
            <person name="Richard G.-F."/>
            <person name="Sacerdot C."/>
            <person name="Straub M.-L."/>
            <person name="Talla E."/>
        </authorList>
    </citation>
    <scope>NUCLEOTIDE SEQUENCE [LARGE SCALE GENOMIC DNA]</scope>
    <source>
        <strain evidence="2">ATCC 56472 / CBS 6340 / NRRL Y-8284</strain>
    </source>
</reference>
<dbReference type="InParanoid" id="C5DBU6"/>
<sequence>MSYNTQDFLEDGDVFSFSLAQGAPASLLPSTPLSGASDLISGDDDLLLQSPFLDAMSRDDDEDHAGDELFALENEPQLLPSYDMTHITAKAPVPSAFECVPAPDDDEFADAAQHNYRLWLAGV</sequence>
<gene>
    <name evidence="1" type="ordered locus">KLTH0A05456g</name>
</gene>
<accession>C5DBU6</accession>
<keyword evidence="2" id="KW-1185">Reference proteome</keyword>
<name>C5DBU6_LACTC</name>
<dbReference type="HOGENOM" id="CLU_2109472_0_0_1"/>
<organism evidence="1 2">
    <name type="scientific">Lachancea thermotolerans (strain ATCC 56472 / CBS 6340 / NRRL Y-8284)</name>
    <name type="common">Yeast</name>
    <name type="synonym">Kluyveromyces thermotolerans</name>
    <dbReference type="NCBI Taxonomy" id="559295"/>
    <lineage>
        <taxon>Eukaryota</taxon>
        <taxon>Fungi</taxon>
        <taxon>Dikarya</taxon>
        <taxon>Ascomycota</taxon>
        <taxon>Saccharomycotina</taxon>
        <taxon>Saccharomycetes</taxon>
        <taxon>Saccharomycetales</taxon>
        <taxon>Saccharomycetaceae</taxon>
        <taxon>Lachancea</taxon>
    </lineage>
</organism>
<dbReference type="RefSeq" id="XP_002551695.1">
    <property type="nucleotide sequence ID" value="XM_002551649.1"/>
</dbReference>
<evidence type="ECO:0000313" key="2">
    <source>
        <dbReference type="Proteomes" id="UP000002036"/>
    </source>
</evidence>
<dbReference type="KEGG" id="lth:KLTH0A05456g"/>
<dbReference type="AlphaFoldDB" id="C5DBU6"/>
<dbReference type="EMBL" id="CU928165">
    <property type="protein sequence ID" value="CAR21253.1"/>
    <property type="molecule type" value="Genomic_DNA"/>
</dbReference>
<protein>
    <submittedName>
        <fullName evidence="1">KLTH0A05456p</fullName>
    </submittedName>
</protein>
<dbReference type="GeneID" id="8290499"/>
<dbReference type="OrthoDB" id="4033322at2759"/>
<evidence type="ECO:0000313" key="1">
    <source>
        <dbReference type="EMBL" id="CAR21253.1"/>
    </source>
</evidence>
<dbReference type="Proteomes" id="UP000002036">
    <property type="component" value="Chromosome A"/>
</dbReference>